<keyword evidence="8" id="KW-1185">Reference proteome</keyword>
<dbReference type="PANTHER" id="PTHR37422:SF13">
    <property type="entry name" value="LIPOPOLYSACCHARIDE BIOSYNTHESIS PROTEIN PA4999-RELATED"/>
    <property type="match status" value="1"/>
</dbReference>
<dbReference type="InterPro" id="IPR007016">
    <property type="entry name" value="O-antigen_ligase-rel_domated"/>
</dbReference>
<dbReference type="eggNOG" id="COG3307">
    <property type="taxonomic scope" value="Bacteria"/>
</dbReference>
<dbReference type="OrthoDB" id="5292786at2"/>
<keyword evidence="4 5" id="KW-0472">Membrane</keyword>
<dbReference type="EMBL" id="CP003985">
    <property type="protein sequence ID" value="AGF78909.1"/>
    <property type="molecule type" value="Genomic_DNA"/>
</dbReference>
<proteinExistence type="predicted"/>
<organism evidence="7 8">
    <name type="scientific">Desulfocapsa sulfexigens (strain DSM 10523 / SB164P1)</name>
    <dbReference type="NCBI Taxonomy" id="1167006"/>
    <lineage>
        <taxon>Bacteria</taxon>
        <taxon>Pseudomonadati</taxon>
        <taxon>Thermodesulfobacteriota</taxon>
        <taxon>Desulfobulbia</taxon>
        <taxon>Desulfobulbales</taxon>
        <taxon>Desulfocapsaceae</taxon>
        <taxon>Desulfocapsa</taxon>
    </lineage>
</organism>
<feature type="transmembrane region" description="Helical" evidence="5">
    <location>
        <begin position="56"/>
        <end position="76"/>
    </location>
</feature>
<evidence type="ECO:0000256" key="5">
    <source>
        <dbReference type="SAM" id="Phobius"/>
    </source>
</evidence>
<feature type="transmembrane region" description="Helical" evidence="5">
    <location>
        <begin position="150"/>
        <end position="168"/>
    </location>
</feature>
<evidence type="ECO:0000256" key="1">
    <source>
        <dbReference type="ARBA" id="ARBA00004141"/>
    </source>
</evidence>
<dbReference type="STRING" id="1167006.UWK_02369"/>
<feature type="transmembrane region" description="Helical" evidence="5">
    <location>
        <begin position="15"/>
        <end position="44"/>
    </location>
</feature>
<feature type="transmembrane region" description="Helical" evidence="5">
    <location>
        <begin position="326"/>
        <end position="346"/>
    </location>
</feature>
<dbReference type="GO" id="GO:0016874">
    <property type="term" value="F:ligase activity"/>
    <property type="evidence" value="ECO:0007669"/>
    <property type="project" value="UniProtKB-KW"/>
</dbReference>
<dbReference type="InterPro" id="IPR051533">
    <property type="entry name" value="WaaL-like"/>
</dbReference>
<evidence type="ECO:0000313" key="8">
    <source>
        <dbReference type="Proteomes" id="UP000011721"/>
    </source>
</evidence>
<protein>
    <submittedName>
        <fullName evidence="7">O-Antigen ligase</fullName>
    </submittedName>
</protein>
<evidence type="ECO:0000259" key="6">
    <source>
        <dbReference type="Pfam" id="PF04932"/>
    </source>
</evidence>
<dbReference type="GO" id="GO:0016020">
    <property type="term" value="C:membrane"/>
    <property type="evidence" value="ECO:0007669"/>
    <property type="project" value="UniProtKB-SubCell"/>
</dbReference>
<accession>M1NH16</accession>
<dbReference type="KEGG" id="dsf:UWK_02369"/>
<feature type="transmembrane region" description="Helical" evidence="5">
    <location>
        <begin position="358"/>
        <end position="390"/>
    </location>
</feature>
<keyword evidence="7" id="KW-0436">Ligase</keyword>
<evidence type="ECO:0000313" key="7">
    <source>
        <dbReference type="EMBL" id="AGF78909.1"/>
    </source>
</evidence>
<comment type="subcellular location">
    <subcellularLocation>
        <location evidence="1">Membrane</location>
        <topology evidence="1">Multi-pass membrane protein</topology>
    </subcellularLocation>
</comment>
<keyword evidence="3 5" id="KW-1133">Transmembrane helix</keyword>
<dbReference type="RefSeq" id="WP_015404597.1">
    <property type="nucleotide sequence ID" value="NC_020304.1"/>
</dbReference>
<reference evidence="8" key="1">
    <citation type="journal article" date="2013" name="Stand. Genomic Sci.">
        <title>Complete genome sequence of Desulfocapsa sulfexigens, a marine deltaproteobacterium specialized in disproportionating inorganic sulfur compounds.</title>
        <authorList>
            <person name="Finster K.W."/>
            <person name="Kjeldsen K.U."/>
            <person name="Kube M."/>
            <person name="Reinhardt R."/>
            <person name="Mussmann M."/>
            <person name="Amann R."/>
            <person name="Schreiber L."/>
        </authorList>
    </citation>
    <scope>NUCLEOTIDE SEQUENCE [LARGE SCALE GENOMIC DNA]</scope>
    <source>
        <strain evidence="8">DSM 10523 / SB164P1</strain>
    </source>
</reference>
<evidence type="ECO:0000256" key="4">
    <source>
        <dbReference type="ARBA" id="ARBA00023136"/>
    </source>
</evidence>
<keyword evidence="2 5" id="KW-0812">Transmembrane</keyword>
<feature type="domain" description="O-antigen ligase-related" evidence="6">
    <location>
        <begin position="183"/>
        <end position="334"/>
    </location>
</feature>
<evidence type="ECO:0000256" key="3">
    <source>
        <dbReference type="ARBA" id="ARBA00022989"/>
    </source>
</evidence>
<gene>
    <name evidence="7" type="ordered locus">UWK_02369</name>
</gene>
<dbReference type="AlphaFoldDB" id="M1NH16"/>
<evidence type="ECO:0000256" key="2">
    <source>
        <dbReference type="ARBA" id="ARBA00022692"/>
    </source>
</evidence>
<feature type="transmembrane region" description="Helical" evidence="5">
    <location>
        <begin position="223"/>
        <end position="240"/>
    </location>
</feature>
<dbReference type="Proteomes" id="UP000011721">
    <property type="component" value="Chromosome"/>
</dbReference>
<sequence>MNSLNQKIVAATSPLLILFAFAFPLSTSAGSVLAVLLLLFWMLSGGLKEKLNEIRLNPVAVAVLLFIALHIIGLLWSEDLALGLHILKKQWKLLLFPVLLTLVKKEHVKYYMAAFIFAIFLRACKAYMVLLGIITLPPSSVFLTEGTSHVTYSPMLALACYILLQNLLFASNKPIAQYLQSALLLFFSVTMFITVGRTGQIAFFLFIAITVFQYFYRRSKLQLITGLLLIPLLITATYFSSSTFRVRTDQAYTEMQNHRLCGNTSSVGLRVWFAQNTCQLIKNNVLIGVGTGDYPAEYAKINKTNSPTLPTTDNPHNQYLLTASQLGLFGIISLIAIFISQLVVAGRIKDSLTPLRQAFPLFFLVIMLGESYLQIHVTGLLFSLFSAILYKDFSQPTSLDD</sequence>
<name>M1NH16_DESSD</name>
<dbReference type="HOGENOM" id="CLU_051481_0_0_7"/>
<dbReference type="Pfam" id="PF04932">
    <property type="entry name" value="Wzy_C"/>
    <property type="match status" value="1"/>
</dbReference>
<feature type="transmembrane region" description="Helical" evidence="5">
    <location>
        <begin position="110"/>
        <end position="130"/>
    </location>
</feature>
<dbReference type="PANTHER" id="PTHR37422">
    <property type="entry name" value="TEICHURONIC ACID BIOSYNTHESIS PROTEIN TUAE"/>
    <property type="match status" value="1"/>
</dbReference>